<feature type="domain" description="C2H2-type" evidence="11">
    <location>
        <begin position="153"/>
        <end position="183"/>
    </location>
</feature>
<dbReference type="InterPro" id="IPR051061">
    <property type="entry name" value="Zinc_finger_trans_reg"/>
</dbReference>
<gene>
    <name evidence="12" type="ORF">PV10_07270</name>
</gene>
<feature type="compositionally biased region" description="Basic residues" evidence="10">
    <location>
        <begin position="400"/>
        <end position="411"/>
    </location>
</feature>
<evidence type="ECO:0000256" key="8">
    <source>
        <dbReference type="ARBA" id="ARBA00023242"/>
    </source>
</evidence>
<dbReference type="GO" id="GO:0005634">
    <property type="term" value="C:nucleus"/>
    <property type="evidence" value="ECO:0007669"/>
    <property type="project" value="UniProtKB-SubCell"/>
</dbReference>
<feature type="domain" description="C2H2-type" evidence="11">
    <location>
        <begin position="350"/>
        <end position="378"/>
    </location>
</feature>
<keyword evidence="6" id="KW-0805">Transcription regulation</keyword>
<sequence>MPKPRVQAASDDEDEDFDLCDDYDLAAADSDDDDFDTHPQASSTPATTPLSGSSSRLSRPKNLKCPYENCEKAFNRQARLKEHIRSHTNERPFKCSYFPCTKSFLRDSHLKHHVKSQHQKIRDHKCDYEGCDKSFTTATRLRRHIDTHEGQKFRCDYADCGQEFRKQGTLDRHILSVHHNIRPFPCQEADSVTGQPCEKAYDTAENLRAHQRAKHDPSRFSCIECQEHNQALLASGDLDPSHQQVAGFSTYGEFQAHLKIVHPPTCPQCPTSFTTNKELTRHLELLHGVLPPDGPVINPSFVCDHIGCGKAFTKKGNLNVHIKTVHENRRDFVCGETEMTILDEDGDQDVVVKGCARSFTSKASLEEHIRTAHLGLESKRKTRDKKRKATSTSLEGEVPKKRKPRKDKGVKKTSTLASLIGGPAKQEDILYYGTYDPEAGDLDFDDNFQGDGLLSGSVTMLGNQIYYGGNTYEYPAGEYPNSPLRLSTLGVDTTAATASAAPAATLDEDIFEFERSAPPTPSRIDDALFGAFEQHCLRDDV</sequence>
<keyword evidence="7" id="KW-0804">Transcription</keyword>
<keyword evidence="3" id="KW-0677">Repeat</keyword>
<evidence type="ECO:0000259" key="11">
    <source>
        <dbReference type="PROSITE" id="PS50157"/>
    </source>
</evidence>
<feature type="domain" description="C2H2-type" evidence="11">
    <location>
        <begin position="124"/>
        <end position="153"/>
    </location>
</feature>
<keyword evidence="5" id="KW-0862">Zinc</keyword>
<protein>
    <recommendedName>
        <fullName evidence="11">C2H2-type domain-containing protein</fullName>
    </recommendedName>
</protein>
<feature type="domain" description="C2H2-type" evidence="11">
    <location>
        <begin position="264"/>
        <end position="292"/>
    </location>
</feature>
<dbReference type="GO" id="GO:0008270">
    <property type="term" value="F:zinc ion binding"/>
    <property type="evidence" value="ECO:0007669"/>
    <property type="project" value="UniProtKB-KW"/>
</dbReference>
<evidence type="ECO:0000256" key="10">
    <source>
        <dbReference type="SAM" id="MobiDB-lite"/>
    </source>
</evidence>
<keyword evidence="2" id="KW-0479">Metal-binding</keyword>
<feature type="region of interest" description="Disordered" evidence="10">
    <location>
        <begin position="374"/>
        <end position="414"/>
    </location>
</feature>
<dbReference type="Proteomes" id="UP000054302">
    <property type="component" value="Unassembled WGS sequence"/>
</dbReference>
<dbReference type="Pfam" id="PF00096">
    <property type="entry name" value="zf-C2H2"/>
    <property type="match status" value="5"/>
</dbReference>
<keyword evidence="4 9" id="KW-0863">Zinc-finger</keyword>
<reference evidence="12 13" key="1">
    <citation type="submission" date="2015-01" db="EMBL/GenBank/DDBJ databases">
        <title>The Genome Sequence of Exophiala mesophila CBS40295.</title>
        <authorList>
            <consortium name="The Broad Institute Genomics Platform"/>
            <person name="Cuomo C."/>
            <person name="de Hoog S."/>
            <person name="Gorbushina A."/>
            <person name="Stielow B."/>
            <person name="Teixiera M."/>
            <person name="Abouelleil A."/>
            <person name="Chapman S.B."/>
            <person name="Priest M."/>
            <person name="Young S.K."/>
            <person name="Wortman J."/>
            <person name="Nusbaum C."/>
            <person name="Birren B."/>
        </authorList>
    </citation>
    <scope>NUCLEOTIDE SEQUENCE [LARGE SCALE GENOMIC DNA]</scope>
    <source>
        <strain evidence="12 13">CBS 40295</strain>
    </source>
</reference>
<evidence type="ECO:0000256" key="9">
    <source>
        <dbReference type="PROSITE-ProRule" id="PRU00042"/>
    </source>
</evidence>
<evidence type="ECO:0000256" key="4">
    <source>
        <dbReference type="ARBA" id="ARBA00022771"/>
    </source>
</evidence>
<keyword evidence="13" id="KW-1185">Reference proteome</keyword>
<proteinExistence type="predicted"/>
<name>A0A0D1XP80_EXOME</name>
<dbReference type="VEuPathDB" id="FungiDB:PV10_07270"/>
<evidence type="ECO:0000256" key="7">
    <source>
        <dbReference type="ARBA" id="ARBA00023163"/>
    </source>
</evidence>
<feature type="domain" description="C2H2-type" evidence="11">
    <location>
        <begin position="301"/>
        <end position="331"/>
    </location>
</feature>
<feature type="domain" description="C2H2-type" evidence="11">
    <location>
        <begin position="93"/>
        <end position="123"/>
    </location>
</feature>
<evidence type="ECO:0000256" key="3">
    <source>
        <dbReference type="ARBA" id="ARBA00022737"/>
    </source>
</evidence>
<dbReference type="SUPFAM" id="SSF57667">
    <property type="entry name" value="beta-beta-alpha zinc fingers"/>
    <property type="match status" value="3"/>
</dbReference>
<feature type="region of interest" description="Disordered" evidence="10">
    <location>
        <begin position="26"/>
        <end position="61"/>
    </location>
</feature>
<dbReference type="GeneID" id="27325115"/>
<comment type="subcellular location">
    <subcellularLocation>
        <location evidence="1">Nucleus</location>
    </subcellularLocation>
</comment>
<dbReference type="Gene3D" id="3.30.160.60">
    <property type="entry name" value="Classic Zinc Finger"/>
    <property type="match status" value="6"/>
</dbReference>
<keyword evidence="8" id="KW-0539">Nucleus</keyword>
<dbReference type="GO" id="GO:0000981">
    <property type="term" value="F:DNA-binding transcription factor activity, RNA polymerase II-specific"/>
    <property type="evidence" value="ECO:0007669"/>
    <property type="project" value="UniProtKB-ARBA"/>
</dbReference>
<evidence type="ECO:0000256" key="2">
    <source>
        <dbReference type="ARBA" id="ARBA00022723"/>
    </source>
</evidence>
<evidence type="ECO:0000313" key="13">
    <source>
        <dbReference type="Proteomes" id="UP000054302"/>
    </source>
</evidence>
<dbReference type="InterPro" id="IPR036236">
    <property type="entry name" value="Znf_C2H2_sf"/>
</dbReference>
<evidence type="ECO:0000256" key="6">
    <source>
        <dbReference type="ARBA" id="ARBA00023015"/>
    </source>
</evidence>
<dbReference type="GO" id="GO:0000978">
    <property type="term" value="F:RNA polymerase II cis-regulatory region sequence-specific DNA binding"/>
    <property type="evidence" value="ECO:0007669"/>
    <property type="project" value="UniProtKB-ARBA"/>
</dbReference>
<feature type="domain" description="C2H2-type" evidence="11">
    <location>
        <begin position="184"/>
        <end position="220"/>
    </location>
</feature>
<evidence type="ECO:0000256" key="1">
    <source>
        <dbReference type="ARBA" id="ARBA00004123"/>
    </source>
</evidence>
<dbReference type="PANTHER" id="PTHR46179:SF13">
    <property type="entry name" value="C2H2-TYPE DOMAIN-CONTAINING PROTEIN"/>
    <property type="match status" value="1"/>
</dbReference>
<feature type="compositionally biased region" description="Low complexity" evidence="10">
    <location>
        <begin position="47"/>
        <end position="57"/>
    </location>
</feature>
<organism evidence="12 13">
    <name type="scientific">Exophiala mesophila</name>
    <name type="common">Black yeast-like fungus</name>
    <dbReference type="NCBI Taxonomy" id="212818"/>
    <lineage>
        <taxon>Eukaryota</taxon>
        <taxon>Fungi</taxon>
        <taxon>Dikarya</taxon>
        <taxon>Ascomycota</taxon>
        <taxon>Pezizomycotina</taxon>
        <taxon>Eurotiomycetes</taxon>
        <taxon>Chaetothyriomycetidae</taxon>
        <taxon>Chaetothyriales</taxon>
        <taxon>Herpotrichiellaceae</taxon>
        <taxon>Exophiala</taxon>
    </lineage>
</organism>
<evidence type="ECO:0000256" key="5">
    <source>
        <dbReference type="ARBA" id="ARBA00022833"/>
    </source>
</evidence>
<dbReference type="EMBL" id="KN847524">
    <property type="protein sequence ID" value="KIV89911.1"/>
    <property type="molecule type" value="Genomic_DNA"/>
</dbReference>
<feature type="compositionally biased region" description="Basic residues" evidence="10">
    <location>
        <begin position="380"/>
        <end position="389"/>
    </location>
</feature>
<dbReference type="OrthoDB" id="4748970at2759"/>
<dbReference type="PANTHER" id="PTHR46179">
    <property type="entry name" value="ZINC FINGER PROTEIN"/>
    <property type="match status" value="1"/>
</dbReference>
<evidence type="ECO:0000313" key="12">
    <source>
        <dbReference type="EMBL" id="KIV89911.1"/>
    </source>
</evidence>
<dbReference type="SMART" id="SM00355">
    <property type="entry name" value="ZnF_C2H2"/>
    <property type="match status" value="9"/>
</dbReference>
<dbReference type="STRING" id="212818.A0A0D1XP80"/>
<dbReference type="AlphaFoldDB" id="A0A0D1XP80"/>
<dbReference type="InterPro" id="IPR013087">
    <property type="entry name" value="Znf_C2H2_type"/>
</dbReference>
<dbReference type="HOGENOM" id="CLU_002678_91_1_1"/>
<dbReference type="RefSeq" id="XP_016221485.1">
    <property type="nucleotide sequence ID" value="XM_016372153.1"/>
</dbReference>
<dbReference type="FunFam" id="3.30.160.60:FF:000072">
    <property type="entry name" value="zinc finger protein 143 isoform X1"/>
    <property type="match status" value="1"/>
</dbReference>
<accession>A0A0D1XP80</accession>
<dbReference type="PROSITE" id="PS50157">
    <property type="entry name" value="ZINC_FINGER_C2H2_2"/>
    <property type="match status" value="8"/>
</dbReference>
<feature type="compositionally biased region" description="Acidic residues" evidence="10">
    <location>
        <begin position="26"/>
        <end position="35"/>
    </location>
</feature>
<dbReference type="OMA" id="CETRCAS"/>
<feature type="domain" description="C2H2-type" evidence="11">
    <location>
        <begin position="63"/>
        <end position="92"/>
    </location>
</feature>
<dbReference type="PROSITE" id="PS00028">
    <property type="entry name" value="ZINC_FINGER_C2H2_1"/>
    <property type="match status" value="6"/>
</dbReference>